<organism evidence="2 3">
    <name type="scientific">Streptomyces sodiiphilus</name>
    <dbReference type="NCBI Taxonomy" id="226217"/>
    <lineage>
        <taxon>Bacteria</taxon>
        <taxon>Bacillati</taxon>
        <taxon>Actinomycetota</taxon>
        <taxon>Actinomycetes</taxon>
        <taxon>Kitasatosporales</taxon>
        <taxon>Streptomycetaceae</taxon>
        <taxon>Streptomyces</taxon>
    </lineage>
</organism>
<protein>
    <submittedName>
        <fullName evidence="2">Transcriptional regulator WhiJ</fullName>
    </submittedName>
</protein>
<dbReference type="Gene3D" id="1.10.260.40">
    <property type="entry name" value="lambda repressor-like DNA-binding domains"/>
    <property type="match status" value="1"/>
</dbReference>
<dbReference type="InterPro" id="IPR043917">
    <property type="entry name" value="DUF5753"/>
</dbReference>
<dbReference type="EMBL" id="BAAAMJ010000070">
    <property type="protein sequence ID" value="GAA1932756.1"/>
    <property type="molecule type" value="Genomic_DNA"/>
</dbReference>
<reference evidence="2 3" key="1">
    <citation type="journal article" date="2019" name="Int. J. Syst. Evol. Microbiol.">
        <title>The Global Catalogue of Microorganisms (GCM) 10K type strain sequencing project: providing services to taxonomists for standard genome sequencing and annotation.</title>
        <authorList>
            <consortium name="The Broad Institute Genomics Platform"/>
            <consortium name="The Broad Institute Genome Sequencing Center for Infectious Disease"/>
            <person name="Wu L."/>
            <person name="Ma J."/>
        </authorList>
    </citation>
    <scope>NUCLEOTIDE SEQUENCE [LARGE SCALE GENOMIC DNA]</scope>
    <source>
        <strain evidence="2 3">JCM 13581</strain>
    </source>
</reference>
<dbReference type="SUPFAM" id="SSF47413">
    <property type="entry name" value="lambda repressor-like DNA-binding domains"/>
    <property type="match status" value="1"/>
</dbReference>
<feature type="domain" description="HTH cro/C1-type" evidence="1">
    <location>
        <begin position="18"/>
        <end position="70"/>
    </location>
</feature>
<evidence type="ECO:0000259" key="1">
    <source>
        <dbReference type="PROSITE" id="PS50943"/>
    </source>
</evidence>
<comment type="caution">
    <text evidence="2">The sequence shown here is derived from an EMBL/GenBank/DDBJ whole genome shotgun (WGS) entry which is preliminary data.</text>
</comment>
<dbReference type="Proteomes" id="UP001501303">
    <property type="component" value="Unassembled WGS sequence"/>
</dbReference>
<dbReference type="CDD" id="cd00093">
    <property type="entry name" value="HTH_XRE"/>
    <property type="match status" value="1"/>
</dbReference>
<sequence length="282" mass="31600">MPPRSAPTGRQRRLGSELRKLRENAGLSTVEAARRLNVGQSRISAIEAGRYGVSGERVRTFARAYGCDDLALVDALADMTKGRRRHWWDEYRDILPAGLLDLAELEHHAHAIRTAQVSHLPGLLQTVDYARAVFRQNVPELSLSMLEHRTSHRIKRQHVILETGTSYTATVHEAALHMRFGGLETTRRQLVHMAETSERPNITLRIIPFSTDDCPGSGQSVLYAEGPVPSLDTVQLDSEHGSELLHSSIQLSNYRTFLRRFEEAGLASASARDIIHRVLKTM</sequence>
<evidence type="ECO:0000313" key="2">
    <source>
        <dbReference type="EMBL" id="GAA1932756.1"/>
    </source>
</evidence>
<accession>A0ABN2PV35</accession>
<dbReference type="InterPro" id="IPR001387">
    <property type="entry name" value="Cro/C1-type_HTH"/>
</dbReference>
<dbReference type="PROSITE" id="PS50943">
    <property type="entry name" value="HTH_CROC1"/>
    <property type="match status" value="1"/>
</dbReference>
<dbReference type="RefSeq" id="WP_344265827.1">
    <property type="nucleotide sequence ID" value="NZ_BAAAMJ010000070.1"/>
</dbReference>
<dbReference type="InterPro" id="IPR010982">
    <property type="entry name" value="Lambda_DNA-bd_dom_sf"/>
</dbReference>
<dbReference type="Pfam" id="PF13560">
    <property type="entry name" value="HTH_31"/>
    <property type="match status" value="1"/>
</dbReference>
<evidence type="ECO:0000313" key="3">
    <source>
        <dbReference type="Proteomes" id="UP001501303"/>
    </source>
</evidence>
<keyword evidence="3" id="KW-1185">Reference proteome</keyword>
<proteinExistence type="predicted"/>
<gene>
    <name evidence="2" type="primary">whiJ</name>
    <name evidence="2" type="ORF">GCM10009716_44910</name>
</gene>
<dbReference type="Pfam" id="PF19054">
    <property type="entry name" value="DUF5753"/>
    <property type="match status" value="1"/>
</dbReference>
<dbReference type="SMART" id="SM00530">
    <property type="entry name" value="HTH_XRE"/>
    <property type="match status" value="1"/>
</dbReference>
<name>A0ABN2PV35_9ACTN</name>